<keyword evidence="1" id="KW-0732">Signal</keyword>
<dbReference type="AlphaFoldDB" id="A0A0D2NQX9"/>
<sequence>MFAEARISLFVFFPFAAASATLNFCARTEALKVYNSDKLWIPGSNILESGVNPRVPFLVKVVFFSSGN</sequence>
<evidence type="ECO:0000313" key="3">
    <source>
        <dbReference type="Proteomes" id="UP000032304"/>
    </source>
</evidence>
<name>A0A0D2NQX9_GOSRA</name>
<dbReference type="Proteomes" id="UP000032304">
    <property type="component" value="Chromosome 2"/>
</dbReference>
<reference evidence="2 3" key="1">
    <citation type="journal article" date="2012" name="Nature">
        <title>Repeated polyploidization of Gossypium genomes and the evolution of spinnable cotton fibres.</title>
        <authorList>
            <person name="Paterson A.H."/>
            <person name="Wendel J.F."/>
            <person name="Gundlach H."/>
            <person name="Guo H."/>
            <person name="Jenkins J."/>
            <person name="Jin D."/>
            <person name="Llewellyn D."/>
            <person name="Showmaker K.C."/>
            <person name="Shu S."/>
            <person name="Udall J."/>
            <person name="Yoo M.J."/>
            <person name="Byers R."/>
            <person name="Chen W."/>
            <person name="Doron-Faigenboim A."/>
            <person name="Duke M.V."/>
            <person name="Gong L."/>
            <person name="Grimwood J."/>
            <person name="Grover C."/>
            <person name="Grupp K."/>
            <person name="Hu G."/>
            <person name="Lee T.H."/>
            <person name="Li J."/>
            <person name="Lin L."/>
            <person name="Liu T."/>
            <person name="Marler B.S."/>
            <person name="Page J.T."/>
            <person name="Roberts A.W."/>
            <person name="Romanel E."/>
            <person name="Sanders W.S."/>
            <person name="Szadkowski E."/>
            <person name="Tan X."/>
            <person name="Tang H."/>
            <person name="Xu C."/>
            <person name="Wang J."/>
            <person name="Wang Z."/>
            <person name="Zhang D."/>
            <person name="Zhang L."/>
            <person name="Ashrafi H."/>
            <person name="Bedon F."/>
            <person name="Bowers J.E."/>
            <person name="Brubaker C.L."/>
            <person name="Chee P.W."/>
            <person name="Das S."/>
            <person name="Gingle A.R."/>
            <person name="Haigler C.H."/>
            <person name="Harker D."/>
            <person name="Hoffmann L.V."/>
            <person name="Hovav R."/>
            <person name="Jones D.C."/>
            <person name="Lemke C."/>
            <person name="Mansoor S."/>
            <person name="ur Rahman M."/>
            <person name="Rainville L.N."/>
            <person name="Rambani A."/>
            <person name="Reddy U.K."/>
            <person name="Rong J.K."/>
            <person name="Saranga Y."/>
            <person name="Scheffler B.E."/>
            <person name="Scheffler J.A."/>
            <person name="Stelly D.M."/>
            <person name="Triplett B.A."/>
            <person name="Van Deynze A."/>
            <person name="Vaslin M.F."/>
            <person name="Waghmare V.N."/>
            <person name="Walford S.A."/>
            <person name="Wright R.J."/>
            <person name="Zaki E.A."/>
            <person name="Zhang T."/>
            <person name="Dennis E.S."/>
            <person name="Mayer K.F."/>
            <person name="Peterson D.G."/>
            <person name="Rokhsar D.S."/>
            <person name="Wang X."/>
            <person name="Schmutz J."/>
        </authorList>
    </citation>
    <scope>NUCLEOTIDE SEQUENCE [LARGE SCALE GENOMIC DNA]</scope>
</reference>
<evidence type="ECO:0000313" key="2">
    <source>
        <dbReference type="EMBL" id="KJB16033.1"/>
    </source>
</evidence>
<protein>
    <recommendedName>
        <fullName evidence="4">Secreted protein</fullName>
    </recommendedName>
</protein>
<proteinExistence type="predicted"/>
<organism evidence="2 3">
    <name type="scientific">Gossypium raimondii</name>
    <name type="common">Peruvian cotton</name>
    <name type="synonym">Gossypium klotzschianum subsp. raimondii</name>
    <dbReference type="NCBI Taxonomy" id="29730"/>
    <lineage>
        <taxon>Eukaryota</taxon>
        <taxon>Viridiplantae</taxon>
        <taxon>Streptophyta</taxon>
        <taxon>Embryophyta</taxon>
        <taxon>Tracheophyta</taxon>
        <taxon>Spermatophyta</taxon>
        <taxon>Magnoliopsida</taxon>
        <taxon>eudicotyledons</taxon>
        <taxon>Gunneridae</taxon>
        <taxon>Pentapetalae</taxon>
        <taxon>rosids</taxon>
        <taxon>malvids</taxon>
        <taxon>Malvales</taxon>
        <taxon>Malvaceae</taxon>
        <taxon>Malvoideae</taxon>
        <taxon>Gossypium</taxon>
    </lineage>
</organism>
<evidence type="ECO:0008006" key="4">
    <source>
        <dbReference type="Google" id="ProtNLM"/>
    </source>
</evidence>
<gene>
    <name evidence="2" type="ORF">B456_002G209200</name>
</gene>
<dbReference type="EMBL" id="CM001741">
    <property type="protein sequence ID" value="KJB16033.1"/>
    <property type="molecule type" value="Genomic_DNA"/>
</dbReference>
<evidence type="ECO:0000256" key="1">
    <source>
        <dbReference type="SAM" id="SignalP"/>
    </source>
</evidence>
<keyword evidence="3" id="KW-1185">Reference proteome</keyword>
<dbReference type="Gramene" id="KJB16033">
    <property type="protein sequence ID" value="KJB16033"/>
    <property type="gene ID" value="B456_002G209200"/>
</dbReference>
<feature type="chain" id="PRO_5002248248" description="Secreted protein" evidence="1">
    <location>
        <begin position="19"/>
        <end position="68"/>
    </location>
</feature>
<accession>A0A0D2NQX9</accession>
<feature type="signal peptide" evidence="1">
    <location>
        <begin position="1"/>
        <end position="18"/>
    </location>
</feature>